<proteinExistence type="predicted"/>
<dbReference type="AlphaFoldDB" id="A0A1X0A349"/>
<reference evidence="1 2" key="1">
    <citation type="submission" date="2017-02" db="EMBL/GenBank/DDBJ databases">
        <title>The new phylogeny of genus Mycobacterium.</title>
        <authorList>
            <person name="Tortoli E."/>
            <person name="Trovato A."/>
            <person name="Cirillo D.M."/>
        </authorList>
    </citation>
    <scope>NUCLEOTIDE SEQUENCE [LARGE SCALE GENOMIC DNA]</scope>
    <source>
        <strain evidence="1 2">DSM 45057</strain>
    </source>
</reference>
<gene>
    <name evidence="1" type="ORF">BST12_05810</name>
</gene>
<dbReference type="Proteomes" id="UP000192284">
    <property type="component" value="Unassembled WGS sequence"/>
</dbReference>
<sequence length="296" mass="31842">MAVTVVVISQSDGNKPRTAAEVVKGYLEALARGDAQGALSYASDQPATKSFLTDDVLKKQIAKWPITNIRILNNDSNRVHVAVNFGDQTSDESFWLEQMGDKGWKLKEGAIKLKFLKSSNVKALSTLTLFGEPFDTNEETYVFPGWIDFGNSNVNITQKPPSYPLLLNELTIAGASSSLMMSYDLSDAGRAGVQAAVKSAAEACAKSVQLAPVNCPQGVRDRSLVDGTAQWTAPTDYTDIRLGFFDAETLTMRLYGDIDFQLTATSTSGPPKSGRVTAGVSATADLTKNPPAITFK</sequence>
<accession>A0A1X0A349</accession>
<keyword evidence="2" id="KW-1185">Reference proteome</keyword>
<evidence type="ECO:0000313" key="1">
    <source>
        <dbReference type="EMBL" id="ORA24288.1"/>
    </source>
</evidence>
<comment type="caution">
    <text evidence="1">The sequence shown here is derived from an EMBL/GenBank/DDBJ whole genome shotgun (WGS) entry which is preliminary data.</text>
</comment>
<protein>
    <submittedName>
        <fullName evidence="1">Uncharacterized protein</fullName>
    </submittedName>
</protein>
<name>A0A1X0A349_MYCAN</name>
<dbReference type="EMBL" id="MVHE01000005">
    <property type="protein sequence ID" value="ORA24288.1"/>
    <property type="molecule type" value="Genomic_DNA"/>
</dbReference>
<dbReference type="RefSeq" id="WP_170062056.1">
    <property type="nucleotide sequence ID" value="NZ_JACKTS010000031.1"/>
</dbReference>
<organism evidence="1 2">
    <name type="scientific">Mycobacterium angelicum</name>
    <dbReference type="NCBI Taxonomy" id="470074"/>
    <lineage>
        <taxon>Bacteria</taxon>
        <taxon>Bacillati</taxon>
        <taxon>Actinomycetota</taxon>
        <taxon>Actinomycetes</taxon>
        <taxon>Mycobacteriales</taxon>
        <taxon>Mycobacteriaceae</taxon>
        <taxon>Mycobacterium</taxon>
    </lineage>
</organism>
<evidence type="ECO:0000313" key="2">
    <source>
        <dbReference type="Proteomes" id="UP000192284"/>
    </source>
</evidence>